<protein>
    <submittedName>
        <fullName evidence="3">DUF1318 domain-containing protein</fullName>
    </submittedName>
</protein>
<evidence type="ECO:0000313" key="4">
    <source>
        <dbReference type="Proteomes" id="UP000469430"/>
    </source>
</evidence>
<dbReference type="OrthoDB" id="7474881at2"/>
<name>A0A6I4TXF9_9SPHN</name>
<comment type="caution">
    <text evidence="3">The sequence shown here is derived from an EMBL/GenBank/DDBJ whole genome shotgun (WGS) entry which is preliminary data.</text>
</comment>
<dbReference type="AlphaFoldDB" id="A0A6I4TXF9"/>
<dbReference type="RefSeq" id="WP_161390604.1">
    <property type="nucleotide sequence ID" value="NZ_JBHSCP010000001.1"/>
</dbReference>
<feature type="compositionally biased region" description="Polar residues" evidence="1">
    <location>
        <begin position="114"/>
        <end position="124"/>
    </location>
</feature>
<organism evidence="3 4">
    <name type="scientific">Croceibacterium xixiisoli</name>
    <dbReference type="NCBI Taxonomy" id="1476466"/>
    <lineage>
        <taxon>Bacteria</taxon>
        <taxon>Pseudomonadati</taxon>
        <taxon>Pseudomonadota</taxon>
        <taxon>Alphaproteobacteria</taxon>
        <taxon>Sphingomonadales</taxon>
        <taxon>Erythrobacteraceae</taxon>
        <taxon>Croceibacterium</taxon>
    </lineage>
</organism>
<evidence type="ECO:0000256" key="2">
    <source>
        <dbReference type="SAM" id="SignalP"/>
    </source>
</evidence>
<dbReference type="Proteomes" id="UP000469430">
    <property type="component" value="Unassembled WGS sequence"/>
</dbReference>
<sequence>MRQVFRRSVMAAGLVAIAVAGLSTPVMAQRDPAYEAARRSGQIGERMDGYLGVVGGGDAALRKIVDDLNIKRRAVYAEKAQAASATLEEYAFTAGCLAIARTSAGEKYQAPDGSWQTRTASAPQRDSRCP</sequence>
<evidence type="ECO:0000256" key="1">
    <source>
        <dbReference type="SAM" id="MobiDB-lite"/>
    </source>
</evidence>
<feature type="region of interest" description="Disordered" evidence="1">
    <location>
        <begin position="106"/>
        <end position="130"/>
    </location>
</feature>
<reference evidence="3 4" key="1">
    <citation type="submission" date="2019-12" db="EMBL/GenBank/DDBJ databases">
        <title>Genomic-based taxomic classification of the family Erythrobacteraceae.</title>
        <authorList>
            <person name="Xu L."/>
        </authorList>
    </citation>
    <scope>NUCLEOTIDE SEQUENCE [LARGE SCALE GENOMIC DNA]</scope>
    <source>
        <strain evidence="3 4">S36</strain>
    </source>
</reference>
<keyword evidence="2" id="KW-0732">Signal</keyword>
<dbReference type="EMBL" id="WTYJ01000001">
    <property type="protein sequence ID" value="MXO99023.1"/>
    <property type="molecule type" value="Genomic_DNA"/>
</dbReference>
<dbReference type="Pfam" id="PF07027">
    <property type="entry name" value="DUF1318"/>
    <property type="match status" value="1"/>
</dbReference>
<dbReference type="InterPro" id="IPR008309">
    <property type="entry name" value="YdbL"/>
</dbReference>
<gene>
    <name evidence="3" type="ORF">GRI97_08480</name>
</gene>
<proteinExistence type="predicted"/>
<feature type="signal peptide" evidence="2">
    <location>
        <begin position="1"/>
        <end position="28"/>
    </location>
</feature>
<evidence type="ECO:0000313" key="3">
    <source>
        <dbReference type="EMBL" id="MXO99023.1"/>
    </source>
</evidence>
<keyword evidence="4" id="KW-1185">Reference proteome</keyword>
<feature type="chain" id="PRO_5026007510" evidence="2">
    <location>
        <begin position="29"/>
        <end position="130"/>
    </location>
</feature>
<accession>A0A6I4TXF9</accession>